<keyword evidence="1" id="KW-0436">Ligase</keyword>
<feature type="region of interest" description="Disordered" evidence="4">
    <location>
        <begin position="1"/>
        <end position="52"/>
    </location>
</feature>
<keyword evidence="6" id="KW-1185">Reference proteome</keyword>
<dbReference type="PROSITE" id="PS51221">
    <property type="entry name" value="TTL"/>
    <property type="match status" value="1"/>
</dbReference>
<evidence type="ECO:0000256" key="4">
    <source>
        <dbReference type="SAM" id="MobiDB-lite"/>
    </source>
</evidence>
<keyword evidence="3" id="KW-0067">ATP-binding</keyword>
<dbReference type="STRING" id="564608.C1MUQ9"/>
<protein>
    <submittedName>
        <fullName evidence="5">Predicted protein</fullName>
    </submittedName>
</protein>
<dbReference type="PANTHER" id="PTHR12241">
    <property type="entry name" value="TUBULIN POLYGLUTAMYLASE"/>
    <property type="match status" value="1"/>
</dbReference>
<name>C1MUQ9_MICPC</name>
<evidence type="ECO:0000256" key="1">
    <source>
        <dbReference type="ARBA" id="ARBA00022598"/>
    </source>
</evidence>
<dbReference type="EMBL" id="GG663740">
    <property type="protein sequence ID" value="EEH56672.1"/>
    <property type="molecule type" value="Genomic_DNA"/>
</dbReference>
<evidence type="ECO:0000256" key="3">
    <source>
        <dbReference type="ARBA" id="ARBA00022840"/>
    </source>
</evidence>
<dbReference type="SUPFAM" id="SSF56059">
    <property type="entry name" value="Glutathione synthetase ATP-binding domain-like"/>
    <property type="match status" value="1"/>
</dbReference>
<evidence type="ECO:0000313" key="5">
    <source>
        <dbReference type="EMBL" id="EEH56672.1"/>
    </source>
</evidence>
<dbReference type="GO" id="GO:0015631">
    <property type="term" value="F:tubulin binding"/>
    <property type="evidence" value="ECO:0007669"/>
    <property type="project" value="TreeGrafter"/>
</dbReference>
<feature type="non-terminal residue" evidence="5">
    <location>
        <position position="419"/>
    </location>
</feature>
<dbReference type="Gene3D" id="3.30.470.20">
    <property type="entry name" value="ATP-grasp fold, B domain"/>
    <property type="match status" value="1"/>
</dbReference>
<dbReference type="OMA" id="QLWMDIK"/>
<dbReference type="GO" id="GO:0036064">
    <property type="term" value="C:ciliary basal body"/>
    <property type="evidence" value="ECO:0007669"/>
    <property type="project" value="TreeGrafter"/>
</dbReference>
<dbReference type="GO" id="GO:0005524">
    <property type="term" value="F:ATP binding"/>
    <property type="evidence" value="ECO:0007669"/>
    <property type="project" value="UniProtKB-KW"/>
</dbReference>
<dbReference type="GeneID" id="9684980"/>
<feature type="compositionally biased region" description="Polar residues" evidence="4">
    <location>
        <begin position="29"/>
        <end position="49"/>
    </location>
</feature>
<dbReference type="InterPro" id="IPR004344">
    <property type="entry name" value="TTL/TTLL_fam"/>
</dbReference>
<proteinExistence type="predicted"/>
<accession>C1MUQ9</accession>
<dbReference type="GO" id="GO:0000226">
    <property type="term" value="P:microtubule cytoskeleton organization"/>
    <property type="evidence" value="ECO:0007669"/>
    <property type="project" value="TreeGrafter"/>
</dbReference>
<dbReference type="AlphaFoldDB" id="C1MUQ9"/>
<dbReference type="GO" id="GO:0070740">
    <property type="term" value="F:tubulin-glutamic acid ligase activity"/>
    <property type="evidence" value="ECO:0007669"/>
    <property type="project" value="TreeGrafter"/>
</dbReference>
<dbReference type="OrthoDB" id="202825at2759"/>
<dbReference type="eggNOG" id="KOG2158">
    <property type="taxonomic scope" value="Eukaryota"/>
</dbReference>
<dbReference type="Proteomes" id="UP000001876">
    <property type="component" value="Unassembled WGS sequence"/>
</dbReference>
<evidence type="ECO:0000313" key="6">
    <source>
        <dbReference type="Proteomes" id="UP000001876"/>
    </source>
</evidence>
<dbReference type="KEGG" id="mpp:MICPUCDRAFT_17705"/>
<organism evidence="6">
    <name type="scientific">Micromonas pusilla (strain CCMP1545)</name>
    <name type="common">Picoplanktonic green alga</name>
    <dbReference type="NCBI Taxonomy" id="564608"/>
    <lineage>
        <taxon>Eukaryota</taxon>
        <taxon>Viridiplantae</taxon>
        <taxon>Chlorophyta</taxon>
        <taxon>Mamiellophyceae</taxon>
        <taxon>Mamiellales</taxon>
        <taxon>Mamiellaceae</taxon>
        <taxon>Micromonas</taxon>
    </lineage>
</organism>
<gene>
    <name evidence="5" type="ORF">MICPUCDRAFT_17705</name>
</gene>
<dbReference type="Pfam" id="PF03133">
    <property type="entry name" value="TTL"/>
    <property type="match status" value="1"/>
</dbReference>
<dbReference type="PANTHER" id="PTHR12241:SF147">
    <property type="entry name" value="TUBULIN POLYGLUTAMYLASE TTLL7"/>
    <property type="match status" value="1"/>
</dbReference>
<evidence type="ECO:0000256" key="2">
    <source>
        <dbReference type="ARBA" id="ARBA00022741"/>
    </source>
</evidence>
<reference evidence="5 6" key="1">
    <citation type="journal article" date="2009" name="Science">
        <title>Green evolution and dynamic adaptations revealed by genomes of the marine picoeukaryotes Micromonas.</title>
        <authorList>
            <person name="Worden A.Z."/>
            <person name="Lee J.H."/>
            <person name="Mock T."/>
            <person name="Rouze P."/>
            <person name="Simmons M.P."/>
            <person name="Aerts A.L."/>
            <person name="Allen A.E."/>
            <person name="Cuvelier M.L."/>
            <person name="Derelle E."/>
            <person name="Everett M.V."/>
            <person name="Foulon E."/>
            <person name="Grimwood J."/>
            <person name="Gundlach H."/>
            <person name="Henrissat B."/>
            <person name="Napoli C."/>
            <person name="McDonald S.M."/>
            <person name="Parker M.S."/>
            <person name="Rombauts S."/>
            <person name="Salamov A."/>
            <person name="Von Dassow P."/>
            <person name="Badger J.H."/>
            <person name="Coutinho P.M."/>
            <person name="Demir E."/>
            <person name="Dubchak I."/>
            <person name="Gentemann C."/>
            <person name="Eikrem W."/>
            <person name="Gready J.E."/>
            <person name="John U."/>
            <person name="Lanier W."/>
            <person name="Lindquist E.A."/>
            <person name="Lucas S."/>
            <person name="Mayer K.F."/>
            <person name="Moreau H."/>
            <person name="Not F."/>
            <person name="Otillar R."/>
            <person name="Panaud O."/>
            <person name="Pangilinan J."/>
            <person name="Paulsen I."/>
            <person name="Piegu B."/>
            <person name="Poliakov A."/>
            <person name="Robbens S."/>
            <person name="Schmutz J."/>
            <person name="Toulza E."/>
            <person name="Wyss T."/>
            <person name="Zelensky A."/>
            <person name="Zhou K."/>
            <person name="Armbrust E.V."/>
            <person name="Bhattacharya D."/>
            <person name="Goodenough U.W."/>
            <person name="Van de Peer Y."/>
            <person name="Grigoriev I.V."/>
        </authorList>
    </citation>
    <scope>NUCLEOTIDE SEQUENCE [LARGE SCALE GENOMIC DNA]</scope>
    <source>
        <strain evidence="5 6">CCMP1545</strain>
    </source>
</reference>
<keyword evidence="2" id="KW-0547">Nucleotide-binding</keyword>
<sequence length="419" mass="46684">MFPRSGRTSSSLGSDGAPSASNGGRGGSAPTSPSSSWPRNKSRASSSSIGFGDGVSINVSQTKYDTVKNAASEEGYALVDDREPNWDLCWSDLSVSEARVAKLMPFQRINHFPGMLEICRKSPLSRHLKRMQNKFARDYAFAPPTWEHPRELSDFKRHVRANPGSTYIVKPTAGSSGRGIYLIANETQIGKDETGVVIQRYVDNPLLLDGHKFDMRVYALVTCVNPLAVYVHEEGLVRLATTKYEKPTKFNMDHDTMHLTNYALNKHSNAFVDSEYDDEGTKRTLSATFDDFMLRGCDVRALRREIEALVVKTILPIQPHLAHTYHCAVSAKGAGGADDECEPASRCFEVLGFDVMLDERYKPWLIEVNHSPSFTADSDLDLRVKSKLLSDVIGSLRPDPSARKRFLGRERGKTQSRLY</sequence>
<dbReference type="RefSeq" id="XP_003059540.1">
    <property type="nucleotide sequence ID" value="XM_003059494.1"/>
</dbReference>
<feature type="compositionally biased region" description="Polar residues" evidence="4">
    <location>
        <begin position="1"/>
        <end position="13"/>
    </location>
</feature>